<keyword evidence="8 16" id="KW-1133">Transmembrane helix</keyword>
<dbReference type="PANTHER" id="PTHR10117">
    <property type="entry name" value="TRANSIENT RECEPTOR POTENTIAL CHANNEL"/>
    <property type="match status" value="1"/>
</dbReference>
<keyword evidence="18" id="KW-0675">Receptor</keyword>
<proteinExistence type="predicted"/>
<dbReference type="InterPro" id="IPR002110">
    <property type="entry name" value="Ankyrin_rpt"/>
</dbReference>
<evidence type="ECO:0000256" key="7">
    <source>
        <dbReference type="ARBA" id="ARBA00022737"/>
    </source>
</evidence>
<evidence type="ECO:0000256" key="13">
    <source>
        <dbReference type="ARBA" id="ARBA00023298"/>
    </source>
</evidence>
<dbReference type="SUPFAM" id="SSF48403">
    <property type="entry name" value="Ankyrin repeat"/>
    <property type="match status" value="1"/>
</dbReference>
<gene>
    <name evidence="18" type="ORF">IscW_ISCW011394</name>
</gene>
<feature type="repeat" description="ANK" evidence="15">
    <location>
        <begin position="157"/>
        <end position="189"/>
    </location>
</feature>
<dbReference type="NCBIfam" id="TIGR00870">
    <property type="entry name" value="trp"/>
    <property type="match status" value="1"/>
</dbReference>
<dbReference type="EMBL" id="ABJB010628952">
    <property type="status" value="NOT_ANNOTATED_CDS"/>
    <property type="molecule type" value="Genomic_DNA"/>
</dbReference>
<evidence type="ECO:0000256" key="11">
    <source>
        <dbReference type="ARBA" id="ARBA00023065"/>
    </source>
</evidence>
<evidence type="ECO:0000256" key="3">
    <source>
        <dbReference type="ARBA" id="ARBA00022448"/>
    </source>
</evidence>
<keyword evidence="13" id="KW-1053">Target membrane</keyword>
<dbReference type="Gene3D" id="1.25.40.20">
    <property type="entry name" value="Ankyrin repeat-containing domain"/>
    <property type="match status" value="1"/>
</dbReference>
<reference evidence="19" key="2">
    <citation type="submission" date="2020-05" db="UniProtKB">
        <authorList>
            <consortium name="EnsemblMetazoa"/>
        </authorList>
    </citation>
    <scope>IDENTIFICATION</scope>
    <source>
        <strain evidence="19">wikel</strain>
    </source>
</reference>
<keyword evidence="10 15" id="KW-0040">ANK repeat</keyword>
<dbReference type="GO" id="GO:0070588">
    <property type="term" value="P:calcium ion transmembrane transport"/>
    <property type="evidence" value="ECO:0000318"/>
    <property type="project" value="GO_Central"/>
</dbReference>
<dbReference type="AlphaFoldDB" id="B7Q558"/>
<feature type="transmembrane region" description="Helical" evidence="16">
    <location>
        <begin position="636"/>
        <end position="658"/>
    </location>
</feature>
<dbReference type="PANTHER" id="PTHR10117:SF54">
    <property type="entry name" value="TRANSIENT RECEPTOR POTENTIAL-GAMMA PROTEIN"/>
    <property type="match status" value="1"/>
</dbReference>
<dbReference type="GO" id="GO:0044231">
    <property type="term" value="C:host cell presynaptic membrane"/>
    <property type="evidence" value="ECO:0007669"/>
    <property type="project" value="UniProtKB-KW"/>
</dbReference>
<dbReference type="GO" id="GO:0070679">
    <property type="term" value="F:inositol 1,4,5 trisphosphate binding"/>
    <property type="evidence" value="ECO:0000318"/>
    <property type="project" value="GO_Central"/>
</dbReference>
<protein>
    <submittedName>
        <fullName evidence="18 19">Transient receptor potential channel 4, putative</fullName>
    </submittedName>
</protein>
<evidence type="ECO:0000256" key="12">
    <source>
        <dbReference type="ARBA" id="ARBA00023136"/>
    </source>
</evidence>
<evidence type="ECO:0000256" key="10">
    <source>
        <dbReference type="ARBA" id="ARBA00023043"/>
    </source>
</evidence>
<evidence type="ECO:0000256" key="9">
    <source>
        <dbReference type="ARBA" id="ARBA00023028"/>
    </source>
</evidence>
<dbReference type="EMBL" id="DS859680">
    <property type="protein sequence ID" value="EEC13980.1"/>
    <property type="molecule type" value="Genomic_DNA"/>
</dbReference>
<evidence type="ECO:0000256" key="8">
    <source>
        <dbReference type="ARBA" id="ARBA00022989"/>
    </source>
</evidence>
<feature type="non-terminal residue" evidence="18">
    <location>
        <position position="820"/>
    </location>
</feature>
<name>B7Q558_IXOSC</name>
<dbReference type="SMART" id="SM00248">
    <property type="entry name" value="ANK"/>
    <property type="match status" value="2"/>
</dbReference>
<reference evidence="18 20" key="1">
    <citation type="submission" date="2008-03" db="EMBL/GenBank/DDBJ databases">
        <title>Annotation of Ixodes scapularis.</title>
        <authorList>
            <consortium name="Ixodes scapularis Genome Project Consortium"/>
            <person name="Caler E."/>
            <person name="Hannick L.I."/>
            <person name="Bidwell S."/>
            <person name="Joardar V."/>
            <person name="Thiagarajan M."/>
            <person name="Amedeo P."/>
            <person name="Galinsky K.J."/>
            <person name="Schobel S."/>
            <person name="Inman J."/>
            <person name="Hostetler J."/>
            <person name="Miller J."/>
            <person name="Hammond M."/>
            <person name="Megy K."/>
            <person name="Lawson D."/>
            <person name="Kodira C."/>
            <person name="Sutton G."/>
            <person name="Meyer J."/>
            <person name="Hill C.A."/>
            <person name="Birren B."/>
            <person name="Nene V."/>
            <person name="Collins F."/>
            <person name="Alarcon-Chaidez F."/>
            <person name="Wikel S."/>
            <person name="Strausberg R."/>
        </authorList>
    </citation>
    <scope>NUCLEOTIDE SEQUENCE [LARGE SCALE GENOMIC DNA]</scope>
    <source>
        <strain evidence="20">Wikel</strain>
        <strain evidence="18">Wikel colony</strain>
    </source>
</reference>
<evidence type="ECO:0000256" key="15">
    <source>
        <dbReference type="PROSITE-ProRule" id="PRU00023"/>
    </source>
</evidence>
<organism>
    <name type="scientific">Ixodes scapularis</name>
    <name type="common">Black-legged tick</name>
    <name type="synonym">Deer tick</name>
    <dbReference type="NCBI Taxonomy" id="6945"/>
    <lineage>
        <taxon>Eukaryota</taxon>
        <taxon>Metazoa</taxon>
        <taxon>Ecdysozoa</taxon>
        <taxon>Arthropoda</taxon>
        <taxon>Chelicerata</taxon>
        <taxon>Arachnida</taxon>
        <taxon>Acari</taxon>
        <taxon>Parasitiformes</taxon>
        <taxon>Ixodida</taxon>
        <taxon>Ixodoidea</taxon>
        <taxon>Ixodidae</taxon>
        <taxon>Ixodinae</taxon>
        <taxon>Ixodes</taxon>
    </lineage>
</organism>
<keyword evidence="14" id="KW-0407">Ion channel</keyword>
<dbReference type="Pfam" id="PF08344">
    <property type="entry name" value="TRP_2"/>
    <property type="match status" value="1"/>
</dbReference>
<dbReference type="EMBL" id="ABJB010969589">
    <property type="status" value="NOT_ANNOTATED_CDS"/>
    <property type="molecule type" value="Genomic_DNA"/>
</dbReference>
<keyword evidence="9" id="KW-0800">Toxin</keyword>
<dbReference type="Proteomes" id="UP000001555">
    <property type="component" value="Unassembled WGS sequence"/>
</dbReference>
<keyword evidence="20" id="KW-1185">Reference proteome</keyword>
<feature type="non-terminal residue" evidence="18">
    <location>
        <position position="1"/>
    </location>
</feature>
<dbReference type="InterPro" id="IPR013555">
    <property type="entry name" value="TRP_dom"/>
</dbReference>
<evidence type="ECO:0000259" key="17">
    <source>
        <dbReference type="SMART" id="SM01420"/>
    </source>
</evidence>
<keyword evidence="12 16" id="KW-0472">Membrane</keyword>
<dbReference type="GO" id="GO:0005886">
    <property type="term" value="C:plasma membrane"/>
    <property type="evidence" value="ECO:0000318"/>
    <property type="project" value="GO_Central"/>
</dbReference>
<dbReference type="Pfam" id="PF00023">
    <property type="entry name" value="Ank"/>
    <property type="match status" value="1"/>
</dbReference>
<evidence type="ECO:0000256" key="1">
    <source>
        <dbReference type="ARBA" id="ARBA00004141"/>
    </source>
</evidence>
<evidence type="ECO:0000313" key="19">
    <source>
        <dbReference type="EnsemblMetazoa" id="ISCW011394-PA"/>
    </source>
</evidence>
<dbReference type="EnsemblMetazoa" id="ISCW011394-RA">
    <property type="protein sequence ID" value="ISCW011394-PA"/>
    <property type="gene ID" value="ISCW011394"/>
</dbReference>
<feature type="transmembrane region" description="Helical" evidence="16">
    <location>
        <begin position="347"/>
        <end position="366"/>
    </location>
</feature>
<keyword evidence="3" id="KW-0813">Transport</keyword>
<dbReference type="OrthoDB" id="2373987at2759"/>
<dbReference type="GO" id="GO:0044218">
    <property type="term" value="C:other organism cell membrane"/>
    <property type="evidence" value="ECO:0007669"/>
    <property type="project" value="UniProtKB-KW"/>
</dbReference>
<evidence type="ECO:0000256" key="4">
    <source>
        <dbReference type="ARBA" id="ARBA00022483"/>
    </source>
</evidence>
<dbReference type="GO" id="GO:0015279">
    <property type="term" value="F:store-operated calcium channel activity"/>
    <property type="evidence" value="ECO:0000318"/>
    <property type="project" value="GO_Central"/>
</dbReference>
<dbReference type="EMBL" id="ABJB010334530">
    <property type="status" value="NOT_ANNOTATED_CDS"/>
    <property type="molecule type" value="Genomic_DNA"/>
</dbReference>
<dbReference type="Pfam" id="PF00520">
    <property type="entry name" value="Ion_trans"/>
    <property type="match status" value="1"/>
</dbReference>
<dbReference type="VEuPathDB" id="VectorBase:ISCW011394"/>
<keyword evidence="9" id="KW-0528">Neurotoxin</keyword>
<comment type="subcellular location">
    <subcellularLocation>
        <location evidence="1">Membrane</location>
        <topology evidence="1">Multi-pass membrane protein</topology>
    </subcellularLocation>
    <subcellularLocation>
        <location evidence="2">Target cell membrane</location>
    </subcellularLocation>
</comment>
<dbReference type="InterPro" id="IPR002153">
    <property type="entry name" value="TRPC_channel"/>
</dbReference>
<dbReference type="VEuPathDB" id="VectorBase:ISCP_032402"/>
<keyword evidence="6 16" id="KW-0812">Transmembrane</keyword>
<keyword evidence="5" id="KW-1052">Target cell membrane</keyword>
<evidence type="ECO:0000313" key="20">
    <source>
        <dbReference type="Proteomes" id="UP000001555"/>
    </source>
</evidence>
<evidence type="ECO:0000313" key="18">
    <source>
        <dbReference type="EMBL" id="EEC13980.1"/>
    </source>
</evidence>
<evidence type="ECO:0000256" key="14">
    <source>
        <dbReference type="ARBA" id="ARBA00023303"/>
    </source>
</evidence>
<dbReference type="HOGENOM" id="CLU_005716_0_0_1"/>
<dbReference type="EMBL" id="ABJB011087594">
    <property type="status" value="NOT_ANNOTATED_CDS"/>
    <property type="molecule type" value="Genomic_DNA"/>
</dbReference>
<feature type="transmembrane region" description="Helical" evidence="16">
    <location>
        <begin position="378"/>
        <end position="399"/>
    </location>
</feature>
<keyword evidence="7" id="KW-0677">Repeat</keyword>
<dbReference type="PROSITE" id="PS50297">
    <property type="entry name" value="ANK_REP_REGION"/>
    <property type="match status" value="1"/>
</dbReference>
<sequence length="820" mass="93572">LCCSKHRDSNMSIISEDEKAPTMFHFTSKVRSLKHGPGGRKLHPLEKKYLLAAEHGDIPTVKRYAAFYSGHSIELDMNCADSLGRTAVHMAIENENLPLLETLLEAHVEVQDSLLHAINAEYVEAVELLLDHEEATHVEGEPYNWEKVNATTTTFNPEITPLILAAHRNNYEILKLLLDRGATLPMPHDVRCGCDQCVQEVREDCLRHSRSRINAYRALSSPSLICLSSVDPILTAFELSLELKRLSYVENEFKVEYKKLQRQCQEFATSLLDHIRTSAELACIMNHDMRIRDVEEDDVLSMARLELAIEHQQKKFVAHPNVQQQMSSLWYDGVPGFRRKHIVGQCLQIIKIGAVFPYYSFMYIFFPRSRAGKAAKRPFVKFVANAFSYLIFLLLLILASQRVNLGGLHTHSSDGEVSQHKQRGQPPSFIEVAILTYVIAQIWEEATEIWSGGLARYLKDSWNTLDSIRNCLYVAATLLRIVAYIQARQEIDLEPLLEYLPREHWEAFDPMLVAEGLFAAGNVFSALRLVHLFSMNPHLGPLQISLGRMVIDIIKFFFIYTLVLFSFACGLNQLLWYYADLERSNCDPQNSRDSACLTWRRFSNLFESSQSLFWASFGLVDLSNFELAGIKSYTRFWGLLMFGSYSVINIVVLLNLLIAMMSNSFQTISVGQRARPSTTPGATAGELFLDLVLIPSQPVRVLPVPVLGQLRPGRPLQFRTRRHQELHQILGAAHDVMKSLVWRYVTSEQSKNEQAPVTEDDVNELKQQITSFRYDLLDVLKDNGMKVTKVQRKRAEVAPNKKVRVRERRLLKDFSITLID</sequence>
<feature type="domain" description="Transient receptor ion channel" evidence="17">
    <location>
        <begin position="192"/>
        <end position="254"/>
    </location>
</feature>
<dbReference type="SMR" id="B7Q558"/>
<evidence type="ECO:0000256" key="5">
    <source>
        <dbReference type="ARBA" id="ARBA00022537"/>
    </source>
</evidence>
<dbReference type="STRING" id="6945.B7Q558"/>
<evidence type="ECO:0000256" key="6">
    <source>
        <dbReference type="ARBA" id="ARBA00022692"/>
    </source>
</evidence>
<feature type="transmembrane region" description="Helical" evidence="16">
    <location>
        <begin position="556"/>
        <end position="579"/>
    </location>
</feature>
<dbReference type="PROSITE" id="PS50088">
    <property type="entry name" value="ANK_REPEAT"/>
    <property type="match status" value="1"/>
</dbReference>
<dbReference type="PaxDb" id="6945-B7Q558"/>
<dbReference type="GO" id="GO:0034703">
    <property type="term" value="C:cation channel complex"/>
    <property type="evidence" value="ECO:0000318"/>
    <property type="project" value="GO_Central"/>
</dbReference>
<dbReference type="Pfam" id="PF12796">
    <property type="entry name" value="Ank_2"/>
    <property type="match status" value="1"/>
</dbReference>
<dbReference type="GO" id="GO:0006887">
    <property type="term" value="P:exocytosis"/>
    <property type="evidence" value="ECO:0007669"/>
    <property type="project" value="UniProtKB-KW"/>
</dbReference>
<dbReference type="InterPro" id="IPR036770">
    <property type="entry name" value="Ankyrin_rpt-contain_sf"/>
</dbReference>
<keyword evidence="11" id="KW-0406">Ion transport</keyword>
<keyword evidence="4" id="KW-0268">Exocytosis</keyword>
<accession>B7Q558</accession>
<dbReference type="InterPro" id="IPR005821">
    <property type="entry name" value="Ion_trans_dom"/>
</dbReference>
<dbReference type="VEuPathDB" id="VectorBase:ISCI011394"/>
<dbReference type="SMART" id="SM01420">
    <property type="entry name" value="TRP_2"/>
    <property type="match status" value="1"/>
</dbReference>
<evidence type="ECO:0000256" key="16">
    <source>
        <dbReference type="SAM" id="Phobius"/>
    </source>
</evidence>
<dbReference type="GO" id="GO:0051480">
    <property type="term" value="P:regulation of cytosolic calcium ion concentration"/>
    <property type="evidence" value="ECO:0000318"/>
    <property type="project" value="GO_Central"/>
</dbReference>
<keyword evidence="9" id="KW-0638">Presynaptic neurotoxin</keyword>
<evidence type="ECO:0000256" key="2">
    <source>
        <dbReference type="ARBA" id="ARBA00004175"/>
    </source>
</evidence>